<keyword evidence="3" id="KW-1185">Reference proteome</keyword>
<feature type="transmembrane region" description="Helical" evidence="1">
    <location>
        <begin position="236"/>
        <end position="258"/>
    </location>
</feature>
<comment type="caution">
    <text evidence="2">The sequence shown here is derived from an EMBL/GenBank/DDBJ whole genome shotgun (WGS) entry which is preliminary data.</text>
</comment>
<evidence type="ECO:0000256" key="1">
    <source>
        <dbReference type="SAM" id="Phobius"/>
    </source>
</evidence>
<dbReference type="AlphaFoldDB" id="A0AAU9ICD2"/>
<evidence type="ECO:0000313" key="3">
    <source>
        <dbReference type="Proteomes" id="UP001162131"/>
    </source>
</evidence>
<reference evidence="2" key="1">
    <citation type="submission" date="2021-09" db="EMBL/GenBank/DDBJ databases">
        <authorList>
            <consortium name="AG Swart"/>
            <person name="Singh M."/>
            <person name="Singh A."/>
            <person name="Seah K."/>
            <person name="Emmerich C."/>
        </authorList>
    </citation>
    <scope>NUCLEOTIDE SEQUENCE</scope>
    <source>
        <strain evidence="2">ATCC30299</strain>
    </source>
</reference>
<dbReference type="Proteomes" id="UP001162131">
    <property type="component" value="Unassembled WGS sequence"/>
</dbReference>
<proteinExistence type="predicted"/>
<organism evidence="2 3">
    <name type="scientific">Blepharisma stoltei</name>
    <dbReference type="NCBI Taxonomy" id="1481888"/>
    <lineage>
        <taxon>Eukaryota</taxon>
        <taxon>Sar</taxon>
        <taxon>Alveolata</taxon>
        <taxon>Ciliophora</taxon>
        <taxon>Postciliodesmatophora</taxon>
        <taxon>Heterotrichea</taxon>
        <taxon>Heterotrichida</taxon>
        <taxon>Blepharismidae</taxon>
        <taxon>Blepharisma</taxon>
    </lineage>
</organism>
<keyword evidence="1" id="KW-1133">Transmembrane helix</keyword>
<dbReference type="EMBL" id="CAJZBQ010000004">
    <property type="protein sequence ID" value="CAG9311565.1"/>
    <property type="molecule type" value="Genomic_DNA"/>
</dbReference>
<name>A0AAU9ICD2_9CILI</name>
<evidence type="ECO:0000313" key="2">
    <source>
        <dbReference type="EMBL" id="CAG9311565.1"/>
    </source>
</evidence>
<feature type="transmembrane region" description="Helical" evidence="1">
    <location>
        <begin position="27"/>
        <end position="46"/>
    </location>
</feature>
<accession>A0AAU9ICD2</accession>
<keyword evidence="1" id="KW-0472">Membrane</keyword>
<feature type="transmembrane region" description="Helical" evidence="1">
    <location>
        <begin position="184"/>
        <end position="202"/>
    </location>
</feature>
<keyword evidence="1" id="KW-0812">Transmembrane</keyword>
<feature type="transmembrane region" description="Helical" evidence="1">
    <location>
        <begin position="82"/>
        <end position="104"/>
    </location>
</feature>
<gene>
    <name evidence="2" type="ORF">BSTOLATCC_MIC3853</name>
</gene>
<sequence length="268" mass="30790">MVVWSALKFLGSAGKFDLKHQSFAHPIIAYIIAVASCFFVLYKVSGKKSTKKPTGRQLKYGIFLFAYAFILFISRVRQDKQIAIYDMFWQCNMSLILTGLSAFLGRTDMMCAGAASVALDQTLYWVDVLSFLLTGKFKLGVAGYLAWKETSWNKIFTSTHHLWFIPLTLFAAKKMPWKSFPMSVWIVMLITNLSRLSIPFEIPFKGQMRYMNVNCVHECWKDIKIPILHMCDHKGWLGSFFLLNFNWNGGNFLGFLVYKLISKIAYGK</sequence>
<protein>
    <submittedName>
        <fullName evidence="2">Uncharacterized protein</fullName>
    </submittedName>
</protein>
<feature type="transmembrane region" description="Helical" evidence="1">
    <location>
        <begin position="58"/>
        <end position="76"/>
    </location>
</feature>